<feature type="binding site" evidence="8">
    <location>
        <position position="860"/>
    </location>
    <ligand>
        <name>Zn(2+)</name>
        <dbReference type="ChEBI" id="CHEBI:29105"/>
    </ligand>
</feature>
<evidence type="ECO:0000256" key="10">
    <source>
        <dbReference type="SAM" id="MobiDB-lite"/>
    </source>
</evidence>
<name>A0A5C5FZZ9_9BASI</name>
<evidence type="ECO:0000259" key="12">
    <source>
        <dbReference type="PROSITE" id="PS50089"/>
    </source>
</evidence>
<dbReference type="GO" id="GO:0097602">
    <property type="term" value="F:cullin family protein binding"/>
    <property type="evidence" value="ECO:0007669"/>
    <property type="project" value="InterPro"/>
</dbReference>
<dbReference type="GO" id="GO:0016020">
    <property type="term" value="C:membrane"/>
    <property type="evidence" value="ECO:0007669"/>
    <property type="project" value="UniProtKB-SubCell"/>
</dbReference>
<proteinExistence type="predicted"/>
<dbReference type="GO" id="GO:0006882">
    <property type="term" value="P:intracellular zinc ion homeostasis"/>
    <property type="evidence" value="ECO:0007669"/>
    <property type="project" value="TreeGrafter"/>
</dbReference>
<reference evidence="13 14" key="1">
    <citation type="submission" date="2019-03" db="EMBL/GenBank/DDBJ databases">
        <title>Rhodosporidium diobovatum UCD-FST 08-225 genome sequencing, assembly, and annotation.</title>
        <authorList>
            <person name="Fakankun I.U."/>
            <person name="Fristensky B."/>
            <person name="Levin D.B."/>
        </authorList>
    </citation>
    <scope>NUCLEOTIDE SEQUENCE [LARGE SCALE GENOMIC DNA]</scope>
    <source>
        <strain evidence="13 14">UCD-FST 08-225</strain>
    </source>
</reference>
<feature type="transmembrane region" description="Helical" evidence="11">
    <location>
        <begin position="756"/>
        <end position="776"/>
    </location>
</feature>
<dbReference type="CDD" id="cd16456">
    <property type="entry name" value="RING-H2_APC11"/>
    <property type="match status" value="1"/>
</dbReference>
<feature type="transmembrane region" description="Helical" evidence="11">
    <location>
        <begin position="788"/>
        <end position="805"/>
    </location>
</feature>
<organism evidence="13 14">
    <name type="scientific">Rhodotorula diobovata</name>
    <dbReference type="NCBI Taxonomy" id="5288"/>
    <lineage>
        <taxon>Eukaryota</taxon>
        <taxon>Fungi</taxon>
        <taxon>Dikarya</taxon>
        <taxon>Basidiomycota</taxon>
        <taxon>Pucciniomycotina</taxon>
        <taxon>Microbotryomycetes</taxon>
        <taxon>Sporidiobolales</taxon>
        <taxon>Sporidiobolaceae</taxon>
        <taxon>Rhodotorula</taxon>
    </lineage>
</organism>
<dbReference type="Proteomes" id="UP000311382">
    <property type="component" value="Unassembled WGS sequence"/>
</dbReference>
<evidence type="ECO:0000256" key="11">
    <source>
        <dbReference type="SAM" id="Phobius"/>
    </source>
</evidence>
<dbReference type="PANTHER" id="PTHR20855:SF97">
    <property type="entry name" value="ADIPOR-LIKE RECEPTOR IZH3-RELATED"/>
    <property type="match status" value="1"/>
</dbReference>
<dbReference type="EMBL" id="SOZI01000025">
    <property type="protein sequence ID" value="TNY22413.1"/>
    <property type="molecule type" value="Genomic_DNA"/>
</dbReference>
<feature type="region of interest" description="Disordered" evidence="10">
    <location>
        <begin position="19"/>
        <end position="45"/>
    </location>
</feature>
<evidence type="ECO:0000256" key="7">
    <source>
        <dbReference type="ARBA" id="ARBA00023136"/>
    </source>
</evidence>
<dbReference type="STRING" id="5288.A0A5C5FZZ9"/>
<feature type="binding site" evidence="8">
    <location>
        <position position="712"/>
    </location>
    <ligand>
        <name>Zn(2+)</name>
        <dbReference type="ChEBI" id="CHEBI:29105"/>
    </ligand>
</feature>
<evidence type="ECO:0000256" key="5">
    <source>
        <dbReference type="ARBA" id="ARBA00022776"/>
    </source>
</evidence>
<accession>A0A5C5FZZ9</accession>
<feature type="transmembrane region" description="Helical" evidence="11">
    <location>
        <begin position="653"/>
        <end position="674"/>
    </location>
</feature>
<dbReference type="GO" id="GO:0005680">
    <property type="term" value="C:anaphase-promoting complex"/>
    <property type="evidence" value="ECO:0007669"/>
    <property type="project" value="InterPro"/>
</dbReference>
<dbReference type="Pfam" id="PF12861">
    <property type="entry name" value="zf-ANAPC11"/>
    <property type="match status" value="1"/>
</dbReference>
<dbReference type="InterPro" id="IPR024991">
    <property type="entry name" value="RING-H2_APC11"/>
</dbReference>
<keyword evidence="5" id="KW-0131">Cell cycle</keyword>
<feature type="transmembrane region" description="Helical" evidence="11">
    <location>
        <begin position="694"/>
        <end position="714"/>
    </location>
</feature>
<dbReference type="InterPro" id="IPR001841">
    <property type="entry name" value="Znf_RING"/>
</dbReference>
<keyword evidence="9" id="KW-0863">Zinc-finger</keyword>
<comment type="subcellular location">
    <subcellularLocation>
        <location evidence="1">Membrane</location>
        <topology evidence="1">Multi-pass membrane protein</topology>
    </subcellularLocation>
</comment>
<dbReference type="AlphaFoldDB" id="A0A5C5FZZ9"/>
<feature type="compositionally biased region" description="Acidic residues" evidence="10">
    <location>
        <begin position="339"/>
        <end position="368"/>
    </location>
</feature>
<dbReference type="SUPFAM" id="SSF57850">
    <property type="entry name" value="RING/U-box"/>
    <property type="match status" value="1"/>
</dbReference>
<evidence type="ECO:0000256" key="4">
    <source>
        <dbReference type="ARBA" id="ARBA00022692"/>
    </source>
</evidence>
<evidence type="ECO:0000256" key="8">
    <source>
        <dbReference type="PIRSR" id="PIRSR604254-1"/>
    </source>
</evidence>
<dbReference type="GO" id="GO:0061630">
    <property type="term" value="F:ubiquitin protein ligase activity"/>
    <property type="evidence" value="ECO:0007669"/>
    <property type="project" value="InterPro"/>
</dbReference>
<feature type="region of interest" description="Disordered" evidence="10">
    <location>
        <begin position="339"/>
        <end position="371"/>
    </location>
</feature>
<keyword evidence="5" id="KW-0498">Mitosis</keyword>
<dbReference type="GO" id="GO:0038023">
    <property type="term" value="F:signaling receptor activity"/>
    <property type="evidence" value="ECO:0007669"/>
    <property type="project" value="TreeGrafter"/>
</dbReference>
<evidence type="ECO:0000256" key="6">
    <source>
        <dbReference type="ARBA" id="ARBA00022989"/>
    </source>
</evidence>
<feature type="region of interest" description="Disordered" evidence="10">
    <location>
        <begin position="202"/>
        <end position="288"/>
    </location>
</feature>
<feature type="compositionally biased region" description="Low complexity" evidence="10">
    <location>
        <begin position="121"/>
        <end position="145"/>
    </location>
</feature>
<keyword evidence="4 11" id="KW-0812">Transmembrane</keyword>
<evidence type="ECO:0000256" key="2">
    <source>
        <dbReference type="ARBA" id="ARBA00013928"/>
    </source>
</evidence>
<keyword evidence="6 11" id="KW-1133">Transmembrane helix</keyword>
<feature type="domain" description="RING-type" evidence="12">
    <location>
        <begin position="60"/>
        <end position="103"/>
    </location>
</feature>
<protein>
    <recommendedName>
        <fullName evidence="2">Anaphase-promoting complex subunit 11</fullName>
    </recommendedName>
</protein>
<dbReference type="GO" id="GO:0051301">
    <property type="term" value="P:cell division"/>
    <property type="evidence" value="ECO:0007669"/>
    <property type="project" value="UniProtKB-KW"/>
</dbReference>
<feature type="transmembrane region" description="Helical" evidence="11">
    <location>
        <begin position="726"/>
        <end position="750"/>
    </location>
</feature>
<dbReference type="InterPro" id="IPR004254">
    <property type="entry name" value="AdipoR/HlyIII-related"/>
</dbReference>
<keyword evidence="3" id="KW-0132">Cell division</keyword>
<feature type="compositionally biased region" description="Acidic residues" evidence="10">
    <location>
        <begin position="35"/>
        <end position="45"/>
    </location>
</feature>
<dbReference type="InterPro" id="IPR013083">
    <property type="entry name" value="Znf_RING/FYVE/PHD"/>
</dbReference>
<comment type="caution">
    <text evidence="13">The sequence shown here is derived from an EMBL/GenBank/DDBJ whole genome shotgun (WGS) entry which is preliminary data.</text>
</comment>
<feature type="binding site" evidence="8">
    <location>
        <position position="856"/>
    </location>
    <ligand>
        <name>Zn(2+)</name>
        <dbReference type="ChEBI" id="CHEBI:29105"/>
    </ligand>
</feature>
<dbReference type="GO" id="GO:0031145">
    <property type="term" value="P:anaphase-promoting complex-dependent catabolic process"/>
    <property type="evidence" value="ECO:0007669"/>
    <property type="project" value="InterPro"/>
</dbReference>
<gene>
    <name evidence="13" type="ORF">DMC30DRAFT_348993</name>
</gene>
<sequence length="898" mass="96293">MKVTVNHHHAVAVWRWNLKPNAPSGRSTDQPDQDHESDSDDDDDDDDVCGICRVAFDGCCPDCKVPGDGCPPIWGECTHVFHMHCLMKWLATDSSKQQCPMDRRLWVTAGTPALAPPVAPPHLAAQPVQQQQQQQQQDVDPGVQDGARRVRPSASVAFLPPPGAAPTPCAEARLLVSSTTLSGELPGPRSIRKVSSTAIYVPSSARSGRGSGVETSPPCLGPPSLRLTNPCLPRSSHAQTRQRSHDPLATASPCRPRRAQPSGVRSYPPLSSHTLHRRRSHSLHSSAAAAAARSSKAASSLFESLDLPASLISLREYLARRLEDAEHSLQALRAVVEEEASELELETETETEGDEGDADALSDDDDHDHDDGVREAAAAAHPTRSLLPHGRARPVELQEDLSALQAFIASASSFLAAMRDELPSLASTSSGNGSDVASSSCVQVELSPDARTTLDRFLSDHPLPSLPAFDLRSRAASSASAVLERAGAELRGVYDALACVAASAASGGGISGGDLQGVAWSSLLPYPSSLRSSLSLPTTPSLSLSADFAHARAYFSAESARLSHAASASLHRAADGAAELSAYVAGEASAALDEAKRMYHAALEIGQTRLLRYDELPEAWRNNEFVLEGYRYIPIERWGALLRSAFEWHNETVNIQSHFIGFLSLVVLLVYYLFFSHSSPHGLAEPHAGDTAIAVLFVISAMHCLLCSTTWHLFAGCATSHWHRGAACVDYVGISGLIAASVAGSTYYGFYEHPRLASAYMLFNLVVGVTGMVVPWAKWFNEREHKRWRVAFFCSLAASAVGPVSHRAWIYGLSETVWFYSPVIPSVAAYAIGLTFYAKQFPECLAPGSWHVGASHQLWHVAIVAAVWLHWKAMGDWSAAVALSRAAATAVAGVGGAP</sequence>
<evidence type="ECO:0000313" key="13">
    <source>
        <dbReference type="EMBL" id="TNY22413.1"/>
    </source>
</evidence>
<dbReference type="Gene3D" id="3.30.40.10">
    <property type="entry name" value="Zinc/RING finger domain, C3HC4 (zinc finger)"/>
    <property type="match status" value="1"/>
</dbReference>
<keyword evidence="14" id="KW-1185">Reference proteome</keyword>
<evidence type="ECO:0000256" key="1">
    <source>
        <dbReference type="ARBA" id="ARBA00004141"/>
    </source>
</evidence>
<evidence type="ECO:0000256" key="3">
    <source>
        <dbReference type="ARBA" id="ARBA00022618"/>
    </source>
</evidence>
<evidence type="ECO:0000313" key="14">
    <source>
        <dbReference type="Proteomes" id="UP000311382"/>
    </source>
</evidence>
<dbReference type="GO" id="GO:0008270">
    <property type="term" value="F:zinc ion binding"/>
    <property type="evidence" value="ECO:0007669"/>
    <property type="project" value="UniProtKB-KW"/>
</dbReference>
<keyword evidence="7 11" id="KW-0472">Membrane</keyword>
<keyword evidence="8" id="KW-0862">Zinc</keyword>
<feature type="transmembrane region" description="Helical" evidence="11">
    <location>
        <begin position="817"/>
        <end position="838"/>
    </location>
</feature>
<evidence type="ECO:0000256" key="9">
    <source>
        <dbReference type="PROSITE-ProRule" id="PRU00175"/>
    </source>
</evidence>
<dbReference type="OrthoDB" id="5585746at2759"/>
<dbReference type="PANTHER" id="PTHR20855">
    <property type="entry name" value="ADIPOR/PROGESTIN RECEPTOR-RELATED"/>
    <property type="match status" value="1"/>
</dbReference>
<keyword evidence="8" id="KW-0479">Metal-binding</keyword>
<feature type="region of interest" description="Disordered" evidence="10">
    <location>
        <begin position="112"/>
        <end position="149"/>
    </location>
</feature>
<dbReference type="Pfam" id="PF03006">
    <property type="entry name" value="HlyIII"/>
    <property type="match status" value="1"/>
</dbReference>
<dbReference type="PROSITE" id="PS50089">
    <property type="entry name" value="ZF_RING_2"/>
    <property type="match status" value="1"/>
</dbReference>